<gene>
    <name evidence="1" type="ORF">D7J84_31585</name>
</gene>
<reference evidence="1 2" key="1">
    <citation type="submission" date="2018-09" db="EMBL/GenBank/DDBJ databases">
        <title>Complete genome of Bacillus thuringiensis strain QZL38.</title>
        <authorList>
            <person name="Song F."/>
        </authorList>
    </citation>
    <scope>NUCLEOTIDE SEQUENCE [LARGE SCALE GENOMIC DNA]</scope>
    <source>
        <strain evidence="1 2">QZL38</strain>
        <plasmid evidence="1 2">p.1</plasmid>
    </source>
</reference>
<dbReference type="AlphaFoldDB" id="A0A9W3YLF1"/>
<dbReference type="EMBL" id="CP032614">
    <property type="protein sequence ID" value="AYF85486.1"/>
    <property type="molecule type" value="Genomic_DNA"/>
</dbReference>
<evidence type="ECO:0000313" key="2">
    <source>
        <dbReference type="Proteomes" id="UP000269847"/>
    </source>
</evidence>
<keyword evidence="1" id="KW-0614">Plasmid</keyword>
<dbReference type="Proteomes" id="UP000269847">
    <property type="component" value="Plasmid p.1"/>
</dbReference>
<accession>A0A9W3YLF1</accession>
<geneLocation type="plasmid" evidence="1 2">
    <name>p.1</name>
</geneLocation>
<sequence>MLYITIIAKYPVRLIVLYLFFNKIQKNKLIGMTQLYFIHGFLINNSRKRDVIEVSRKISCLHERGMNKYESLSLL</sequence>
<evidence type="ECO:0000313" key="1">
    <source>
        <dbReference type="EMBL" id="AYF85486.1"/>
    </source>
</evidence>
<organism evidence="1 2">
    <name type="scientific">Bacillus thuringiensis</name>
    <dbReference type="NCBI Taxonomy" id="1428"/>
    <lineage>
        <taxon>Bacteria</taxon>
        <taxon>Bacillati</taxon>
        <taxon>Bacillota</taxon>
        <taxon>Bacilli</taxon>
        <taxon>Bacillales</taxon>
        <taxon>Bacillaceae</taxon>
        <taxon>Bacillus</taxon>
        <taxon>Bacillus cereus group</taxon>
    </lineage>
</organism>
<name>A0A9W3YLF1_BACTU</name>
<protein>
    <submittedName>
        <fullName evidence="1">Uncharacterized protein</fullName>
    </submittedName>
</protein>
<proteinExistence type="predicted"/>